<protein>
    <submittedName>
        <fullName evidence="1">Uncharacterized protein</fullName>
    </submittedName>
</protein>
<reference evidence="1 2" key="2">
    <citation type="submission" date="2017-09" db="EMBL/GenBank/DDBJ databases">
        <title>Extensive intraspecific genome diversity in a model arbuscular mycorrhizal fungus.</title>
        <authorList>
            <person name="Chen E.C."/>
            <person name="Morin E."/>
            <person name="Beaudet D."/>
            <person name="Noel J."/>
            <person name="Ndikumana S."/>
            <person name="Charron P."/>
            <person name="St-Onge C."/>
            <person name="Giorgi J."/>
            <person name="Grigoriev I.V."/>
            <person name="Roux C."/>
            <person name="Martin F.M."/>
            <person name="Corradi N."/>
        </authorList>
    </citation>
    <scope>NUCLEOTIDE SEQUENCE [LARGE SCALE GENOMIC DNA]</scope>
    <source>
        <strain evidence="1 2">A5</strain>
    </source>
</reference>
<evidence type="ECO:0000313" key="2">
    <source>
        <dbReference type="Proteomes" id="UP000232722"/>
    </source>
</evidence>
<evidence type="ECO:0000313" key="1">
    <source>
        <dbReference type="EMBL" id="PKB95445.1"/>
    </source>
</evidence>
<reference evidence="1 2" key="1">
    <citation type="submission" date="2016-04" db="EMBL/GenBank/DDBJ databases">
        <title>Genome analyses suggest a sexual origin of heterokaryosis in a supposedly ancient asexual fungus.</title>
        <authorList>
            <person name="Ropars J."/>
            <person name="Sedzielewska K."/>
            <person name="Noel J."/>
            <person name="Charron P."/>
            <person name="Farinelli L."/>
            <person name="Marton T."/>
            <person name="Kruger M."/>
            <person name="Pelin A."/>
            <person name="Brachmann A."/>
            <person name="Corradi N."/>
        </authorList>
    </citation>
    <scope>NUCLEOTIDE SEQUENCE [LARGE SCALE GENOMIC DNA]</scope>
    <source>
        <strain evidence="1 2">A5</strain>
    </source>
</reference>
<dbReference type="AlphaFoldDB" id="A0A2N0NLL5"/>
<organism evidence="1 2">
    <name type="scientific">Rhizophagus irregularis</name>
    <dbReference type="NCBI Taxonomy" id="588596"/>
    <lineage>
        <taxon>Eukaryota</taxon>
        <taxon>Fungi</taxon>
        <taxon>Fungi incertae sedis</taxon>
        <taxon>Mucoromycota</taxon>
        <taxon>Glomeromycotina</taxon>
        <taxon>Glomeromycetes</taxon>
        <taxon>Glomerales</taxon>
        <taxon>Glomeraceae</taxon>
        <taxon>Rhizophagus</taxon>
    </lineage>
</organism>
<dbReference type="VEuPathDB" id="FungiDB:RhiirFUN_005819"/>
<name>A0A2N0NLL5_9GLOM</name>
<dbReference type="Proteomes" id="UP000232722">
    <property type="component" value="Unassembled WGS sequence"/>
</dbReference>
<dbReference type="EMBL" id="LLXJ01004788">
    <property type="protein sequence ID" value="PKB95445.1"/>
    <property type="molecule type" value="Genomic_DNA"/>
</dbReference>
<accession>A0A2N0NLL5</accession>
<proteinExistence type="predicted"/>
<comment type="caution">
    <text evidence="1">The sequence shown here is derived from an EMBL/GenBank/DDBJ whole genome shotgun (WGS) entry which is preliminary data.</text>
</comment>
<sequence>MSDDGNGHSSRREFRRNEARTAFPWSYAPFLGVIRSSAFPQFPATRITAHGFLAMEYAVGVVCKVQVQLEPALEYETGL</sequence>
<gene>
    <name evidence="1" type="ORF">RhiirA5_436713</name>
</gene>